<feature type="transmembrane region" description="Helical" evidence="1">
    <location>
        <begin position="17"/>
        <end position="35"/>
    </location>
</feature>
<evidence type="ECO:0000256" key="1">
    <source>
        <dbReference type="SAM" id="Phobius"/>
    </source>
</evidence>
<feature type="transmembrane region" description="Helical" evidence="1">
    <location>
        <begin position="123"/>
        <end position="146"/>
    </location>
</feature>
<keyword evidence="1" id="KW-1133">Transmembrane helix</keyword>
<keyword evidence="1" id="KW-0472">Membrane</keyword>
<organism evidence="2 3">
    <name type="scientific">Pelomonas margarita</name>
    <dbReference type="NCBI Taxonomy" id="3299031"/>
    <lineage>
        <taxon>Bacteria</taxon>
        <taxon>Pseudomonadati</taxon>
        <taxon>Pseudomonadota</taxon>
        <taxon>Betaproteobacteria</taxon>
        <taxon>Burkholderiales</taxon>
        <taxon>Sphaerotilaceae</taxon>
        <taxon>Roseateles</taxon>
    </lineage>
</organism>
<sequence>MNALTTRLLAKELHQHGALMTAATAAGLAALPLALTGGAGFHVAFVVWLTAVIALGVMLAMFGVSNERKERARLFVLSLPLSPLDYVRIKLLGLVACFVLPWVVLSAGAVALVVALPGLADGLLPYTVLLCAYLLLNYALVLSAALHIASEAGMGGVIILTNMSVSLFLAGVGRLPGIGEHMGAAAPVWTATFWLLLAAELAATLLALCLPLFFAARRRDAL</sequence>
<feature type="transmembrane region" description="Helical" evidence="1">
    <location>
        <begin position="153"/>
        <end position="173"/>
    </location>
</feature>
<dbReference type="EMBL" id="JBIGHW010000009">
    <property type="protein sequence ID" value="MFG6442254.1"/>
    <property type="molecule type" value="Genomic_DNA"/>
</dbReference>
<feature type="transmembrane region" description="Helical" evidence="1">
    <location>
        <begin position="91"/>
        <end position="117"/>
    </location>
</feature>
<evidence type="ECO:0000313" key="2">
    <source>
        <dbReference type="EMBL" id="MFG6442254.1"/>
    </source>
</evidence>
<gene>
    <name evidence="2" type="ORF">ACG0Z3_16345</name>
</gene>
<dbReference type="Proteomes" id="UP001606301">
    <property type="component" value="Unassembled WGS sequence"/>
</dbReference>
<comment type="caution">
    <text evidence="2">The sequence shown here is derived from an EMBL/GenBank/DDBJ whole genome shotgun (WGS) entry which is preliminary data.</text>
</comment>
<protein>
    <recommendedName>
        <fullName evidence="4">ABC transporter permease</fullName>
    </recommendedName>
</protein>
<dbReference type="RefSeq" id="WP_394399302.1">
    <property type="nucleotide sequence ID" value="NZ_JBIGHW010000009.1"/>
</dbReference>
<evidence type="ECO:0008006" key="4">
    <source>
        <dbReference type="Google" id="ProtNLM"/>
    </source>
</evidence>
<accession>A0ABW7FLR7</accession>
<evidence type="ECO:0000313" key="3">
    <source>
        <dbReference type="Proteomes" id="UP001606301"/>
    </source>
</evidence>
<reference evidence="2 3" key="1">
    <citation type="submission" date="2024-08" db="EMBL/GenBank/DDBJ databases">
        <authorList>
            <person name="Lu H."/>
        </authorList>
    </citation>
    <scope>NUCLEOTIDE SEQUENCE [LARGE SCALE GENOMIC DNA]</scope>
    <source>
        <strain evidence="2 3">LKC17W</strain>
    </source>
</reference>
<feature type="transmembrane region" description="Helical" evidence="1">
    <location>
        <begin position="193"/>
        <end position="216"/>
    </location>
</feature>
<keyword evidence="1" id="KW-0812">Transmembrane</keyword>
<keyword evidence="3" id="KW-1185">Reference proteome</keyword>
<feature type="transmembrane region" description="Helical" evidence="1">
    <location>
        <begin position="41"/>
        <end position="64"/>
    </location>
</feature>
<name>A0ABW7FLR7_9BURK</name>
<proteinExistence type="predicted"/>